<protein>
    <recommendedName>
        <fullName evidence="6">3-methylaspartate ammonia-lyase</fullName>
    </recommendedName>
</protein>
<dbReference type="EMBL" id="ML993678">
    <property type="protein sequence ID" value="KAF2158372.1"/>
    <property type="molecule type" value="Genomic_DNA"/>
</dbReference>
<accession>A0A6A6BXU1</accession>
<feature type="domain" description="DUF4387" evidence="3">
    <location>
        <begin position="510"/>
        <end position="606"/>
    </location>
</feature>
<dbReference type="Pfam" id="PF14330">
    <property type="entry name" value="DUF4387"/>
    <property type="match status" value="1"/>
</dbReference>
<evidence type="ECO:0000313" key="4">
    <source>
        <dbReference type="EMBL" id="KAF2158372.1"/>
    </source>
</evidence>
<dbReference type="InterPro" id="IPR025496">
    <property type="entry name" value="DUF4387"/>
</dbReference>
<name>A0A6A6BXU1_ZASCE</name>
<proteinExistence type="predicted"/>
<gene>
    <name evidence="4" type="ORF">M409DRAFT_61715</name>
</gene>
<evidence type="ECO:0000259" key="3">
    <source>
        <dbReference type="Pfam" id="PF14330"/>
    </source>
</evidence>
<sequence length="622" mass="67856">MSTFTPFRLFTPSPILGYGYNIDEFWNAVDDQPAAIIVDAGSTDPGPYMLGTGKTLCSRQSYVRDLTPILEACATRGIKFIVSSAGGAGTNAQVDFTIDIITDIAKQRSWSFKLATIKFDDKREQIQSRERAGQIKPCSSAPPLAAGAVQRATTIVAQMGAEPFMQVLQDNTVDIIVAARSYDPAPFAAFCMVRGVEESTAWHVGKIIECGGLCAVPKGRSIVATMHKDFFELTPTDPTQRCTPVSVAAHTLYEKTRPDQLPGPGGVLHLDACTYSVNPDNRTVRVRGSRFVKSTQYEIKLEGAEHVGYRTVYIGGVRDPILIKGINEFLSTVRRTTLEAFPDLGAKDGPQLLFHVYGKNAVMGPLESASNSAYEIGVLGEVVAKSQDLADAIAGFSRTALLHGSYEDQLATGGNIASPLTPLEVSLGAVFYFSLYHLMRIENPTALFPIRTMQIGPGKSNFAVQVLQQKPRPPRRTATLQAAREPDKPASRDQKDAKDWAMHAGPVTIQKLASVVRSKNSGPFEITLDILFATRTAFDRAQRSDALTAERLRALYRLESPSDIITIMFYRPALAWKCTFKRPWPQGSIGERDTFGAQMHAPLLSLALPKDPLIGDSLRASP</sequence>
<evidence type="ECO:0008006" key="6">
    <source>
        <dbReference type="Google" id="ProtNLM"/>
    </source>
</evidence>
<organism evidence="4 5">
    <name type="scientific">Zasmidium cellare ATCC 36951</name>
    <dbReference type="NCBI Taxonomy" id="1080233"/>
    <lineage>
        <taxon>Eukaryota</taxon>
        <taxon>Fungi</taxon>
        <taxon>Dikarya</taxon>
        <taxon>Ascomycota</taxon>
        <taxon>Pezizomycotina</taxon>
        <taxon>Dothideomycetes</taxon>
        <taxon>Dothideomycetidae</taxon>
        <taxon>Mycosphaerellales</taxon>
        <taxon>Mycosphaerellaceae</taxon>
        <taxon>Zasmidium</taxon>
    </lineage>
</organism>
<evidence type="ECO:0000313" key="5">
    <source>
        <dbReference type="Proteomes" id="UP000799537"/>
    </source>
</evidence>
<evidence type="ECO:0000256" key="1">
    <source>
        <dbReference type="SAM" id="MobiDB-lite"/>
    </source>
</evidence>
<dbReference type="RefSeq" id="XP_033659261.1">
    <property type="nucleotide sequence ID" value="XM_033814851.1"/>
</dbReference>
<dbReference type="AlphaFoldDB" id="A0A6A6BXU1"/>
<dbReference type="OrthoDB" id="5863171at2759"/>
<keyword evidence="5" id="KW-1185">Reference proteome</keyword>
<dbReference type="InterPro" id="IPR010839">
    <property type="entry name" value="AtuA_N"/>
</dbReference>
<feature type="compositionally biased region" description="Basic and acidic residues" evidence="1">
    <location>
        <begin position="484"/>
        <end position="498"/>
    </location>
</feature>
<dbReference type="Pfam" id="PF07287">
    <property type="entry name" value="AtuA"/>
    <property type="match status" value="1"/>
</dbReference>
<evidence type="ECO:0000259" key="2">
    <source>
        <dbReference type="Pfam" id="PF07287"/>
    </source>
</evidence>
<dbReference type="GeneID" id="54568123"/>
<feature type="domain" description="Acyclic terpene utilisation N-terminal" evidence="2">
    <location>
        <begin position="61"/>
        <end position="391"/>
    </location>
</feature>
<dbReference type="Proteomes" id="UP000799537">
    <property type="component" value="Unassembled WGS sequence"/>
</dbReference>
<reference evidence="4" key="1">
    <citation type="journal article" date="2020" name="Stud. Mycol.">
        <title>101 Dothideomycetes genomes: a test case for predicting lifestyles and emergence of pathogens.</title>
        <authorList>
            <person name="Haridas S."/>
            <person name="Albert R."/>
            <person name="Binder M."/>
            <person name="Bloem J."/>
            <person name="Labutti K."/>
            <person name="Salamov A."/>
            <person name="Andreopoulos B."/>
            <person name="Baker S."/>
            <person name="Barry K."/>
            <person name="Bills G."/>
            <person name="Bluhm B."/>
            <person name="Cannon C."/>
            <person name="Castanera R."/>
            <person name="Culley D."/>
            <person name="Daum C."/>
            <person name="Ezra D."/>
            <person name="Gonzalez J."/>
            <person name="Henrissat B."/>
            <person name="Kuo A."/>
            <person name="Liang C."/>
            <person name="Lipzen A."/>
            <person name="Lutzoni F."/>
            <person name="Magnuson J."/>
            <person name="Mondo S."/>
            <person name="Nolan M."/>
            <person name="Ohm R."/>
            <person name="Pangilinan J."/>
            <person name="Park H.-J."/>
            <person name="Ramirez L."/>
            <person name="Alfaro M."/>
            <person name="Sun H."/>
            <person name="Tritt A."/>
            <person name="Yoshinaga Y."/>
            <person name="Zwiers L.-H."/>
            <person name="Turgeon B."/>
            <person name="Goodwin S."/>
            <person name="Spatafora J."/>
            <person name="Crous P."/>
            <person name="Grigoriev I."/>
        </authorList>
    </citation>
    <scope>NUCLEOTIDE SEQUENCE</scope>
    <source>
        <strain evidence="4">ATCC 36951</strain>
    </source>
</reference>
<feature type="region of interest" description="Disordered" evidence="1">
    <location>
        <begin position="469"/>
        <end position="498"/>
    </location>
</feature>